<comment type="caution">
    <text evidence="2">The sequence shown here is derived from an EMBL/GenBank/DDBJ whole genome shotgun (WGS) entry which is preliminary data.</text>
</comment>
<dbReference type="EMBL" id="JANRMI010000001">
    <property type="protein sequence ID" value="MDG0815459.1"/>
    <property type="molecule type" value="Genomic_DNA"/>
</dbReference>
<keyword evidence="1" id="KW-1133">Transmembrane helix</keyword>
<dbReference type="Proteomes" id="UP001152321">
    <property type="component" value="Unassembled WGS sequence"/>
</dbReference>
<proteinExistence type="predicted"/>
<reference evidence="2" key="1">
    <citation type="submission" date="2022-08" db="EMBL/GenBank/DDBJ databases">
        <title>Novel Bdellovibrio Species Isolated from Svalbard: Designation Bdellovibrio svalbardensis.</title>
        <authorList>
            <person name="Mitchell R.J."/>
            <person name="Choi S.Y."/>
        </authorList>
    </citation>
    <scope>NUCLEOTIDE SEQUENCE</scope>
    <source>
        <strain evidence="2">PAP01</strain>
    </source>
</reference>
<keyword evidence="1" id="KW-0812">Transmembrane</keyword>
<name>A0ABT6DF41_9BACT</name>
<sequence>MVAAWKNQNGQGVVESLLALPLVILAFSSILFLCYRSVVYYCADFYLHEALLCADDGKIGDCESILHQQISKILLTQNEKNISVSRSGNKVQGRLEIRFPFIAKNFGPPLVIEKQLRLPLRSGSSWKPF</sequence>
<gene>
    <name evidence="2" type="ORF">NWE73_03730</name>
</gene>
<keyword evidence="3" id="KW-1185">Reference proteome</keyword>
<evidence type="ECO:0000313" key="2">
    <source>
        <dbReference type="EMBL" id="MDG0815459.1"/>
    </source>
</evidence>
<accession>A0ABT6DF41</accession>
<evidence type="ECO:0000313" key="3">
    <source>
        <dbReference type="Proteomes" id="UP001152321"/>
    </source>
</evidence>
<feature type="transmembrane region" description="Helical" evidence="1">
    <location>
        <begin position="12"/>
        <end position="33"/>
    </location>
</feature>
<keyword evidence="1" id="KW-0472">Membrane</keyword>
<evidence type="ECO:0000256" key="1">
    <source>
        <dbReference type="SAM" id="Phobius"/>
    </source>
</evidence>
<organism evidence="2 3">
    <name type="scientific">Bdellovibrio svalbardensis</name>
    <dbReference type="NCBI Taxonomy" id="2972972"/>
    <lineage>
        <taxon>Bacteria</taxon>
        <taxon>Pseudomonadati</taxon>
        <taxon>Bdellovibrionota</taxon>
        <taxon>Bdellovibrionia</taxon>
        <taxon>Bdellovibrionales</taxon>
        <taxon>Pseudobdellovibrionaceae</taxon>
        <taxon>Bdellovibrio</taxon>
    </lineage>
</organism>
<evidence type="ECO:0008006" key="4">
    <source>
        <dbReference type="Google" id="ProtNLM"/>
    </source>
</evidence>
<dbReference type="RefSeq" id="WP_277576934.1">
    <property type="nucleotide sequence ID" value="NZ_JANRMI010000001.1"/>
</dbReference>
<protein>
    <recommendedName>
        <fullName evidence="4">Pilus assembly protein</fullName>
    </recommendedName>
</protein>